<reference evidence="3 4" key="1">
    <citation type="submission" date="2013-12" db="EMBL/GenBank/DDBJ databases">
        <title>Draft genome of the parsitic nematode Ancylostoma duodenale.</title>
        <authorList>
            <person name="Mitreva M."/>
        </authorList>
    </citation>
    <scope>NUCLEOTIDE SEQUENCE [LARGE SCALE GENOMIC DNA]</scope>
    <source>
        <strain evidence="3 4">Zhejiang</strain>
    </source>
</reference>
<dbReference type="AlphaFoldDB" id="A0A0C2H276"/>
<dbReference type="EMBL" id="KN728604">
    <property type="protein sequence ID" value="KIH63516.1"/>
    <property type="molecule type" value="Genomic_DNA"/>
</dbReference>
<gene>
    <name evidence="3" type="ORF">ANCDUO_06181</name>
</gene>
<accession>A0A0C2H276</accession>
<name>A0A0C2H276_9BILA</name>
<proteinExistence type="predicted"/>
<dbReference type="Gene3D" id="2.10.25.10">
    <property type="entry name" value="Laminin"/>
    <property type="match status" value="1"/>
</dbReference>
<dbReference type="InterPro" id="IPR036084">
    <property type="entry name" value="Ser_inhib-like_sf"/>
</dbReference>
<organism evidence="3 4">
    <name type="scientific">Ancylostoma duodenale</name>
    <dbReference type="NCBI Taxonomy" id="51022"/>
    <lineage>
        <taxon>Eukaryota</taxon>
        <taxon>Metazoa</taxon>
        <taxon>Ecdysozoa</taxon>
        <taxon>Nematoda</taxon>
        <taxon>Chromadorea</taxon>
        <taxon>Rhabditida</taxon>
        <taxon>Rhabditina</taxon>
        <taxon>Rhabditomorpha</taxon>
        <taxon>Strongyloidea</taxon>
        <taxon>Ancylostomatidae</taxon>
        <taxon>Ancylostomatinae</taxon>
        <taxon>Ancylostoma</taxon>
    </lineage>
</organism>
<feature type="domain" description="TIL" evidence="2">
    <location>
        <begin position="17"/>
        <end position="81"/>
    </location>
</feature>
<keyword evidence="1" id="KW-0722">Serine protease inhibitor</keyword>
<dbReference type="OrthoDB" id="5876692at2759"/>
<dbReference type="Pfam" id="PF01826">
    <property type="entry name" value="TIL"/>
    <property type="match status" value="1"/>
</dbReference>
<sequence length="96" mass="11141">MMLLLVSQCNAKPKRTCGKNEKYDPCGSKECDPKCKYDGVEEEDDEEPNVRCLVRVCYGDCVCEEGYVRNKDDVCVKEEDCELDNMVFEYPDKNRH</sequence>
<dbReference type="CDD" id="cd19941">
    <property type="entry name" value="TIL"/>
    <property type="match status" value="1"/>
</dbReference>
<dbReference type="Proteomes" id="UP000054047">
    <property type="component" value="Unassembled WGS sequence"/>
</dbReference>
<dbReference type="SUPFAM" id="SSF57567">
    <property type="entry name" value="Serine protease inhibitors"/>
    <property type="match status" value="1"/>
</dbReference>
<dbReference type="InterPro" id="IPR002919">
    <property type="entry name" value="TIL_dom"/>
</dbReference>
<dbReference type="GO" id="GO:0004867">
    <property type="term" value="F:serine-type endopeptidase inhibitor activity"/>
    <property type="evidence" value="ECO:0007669"/>
    <property type="project" value="UniProtKB-KW"/>
</dbReference>
<evidence type="ECO:0000259" key="2">
    <source>
        <dbReference type="Pfam" id="PF01826"/>
    </source>
</evidence>
<evidence type="ECO:0000313" key="4">
    <source>
        <dbReference type="Proteomes" id="UP000054047"/>
    </source>
</evidence>
<evidence type="ECO:0000313" key="3">
    <source>
        <dbReference type="EMBL" id="KIH63516.1"/>
    </source>
</evidence>
<keyword evidence="4" id="KW-1185">Reference proteome</keyword>
<protein>
    <submittedName>
        <fullName evidence="3">Trypsin Inhibitor like cysteine rich domain protein</fullName>
    </submittedName>
</protein>
<evidence type="ECO:0000256" key="1">
    <source>
        <dbReference type="ARBA" id="ARBA00022900"/>
    </source>
</evidence>
<keyword evidence="1" id="KW-0646">Protease inhibitor</keyword>